<organism evidence="1 2">
    <name type="scientific">Brassica cretica</name>
    <name type="common">Mustard</name>
    <dbReference type="NCBI Taxonomy" id="69181"/>
    <lineage>
        <taxon>Eukaryota</taxon>
        <taxon>Viridiplantae</taxon>
        <taxon>Streptophyta</taxon>
        <taxon>Embryophyta</taxon>
        <taxon>Tracheophyta</taxon>
        <taxon>Spermatophyta</taxon>
        <taxon>Magnoliopsida</taxon>
        <taxon>eudicotyledons</taxon>
        <taxon>Gunneridae</taxon>
        <taxon>Pentapetalae</taxon>
        <taxon>rosids</taxon>
        <taxon>malvids</taxon>
        <taxon>Brassicales</taxon>
        <taxon>Brassicaceae</taxon>
        <taxon>Brassiceae</taxon>
        <taxon>Brassica</taxon>
    </lineage>
</organism>
<reference evidence="1" key="1">
    <citation type="submission" date="2019-12" db="EMBL/GenBank/DDBJ databases">
        <title>Genome sequencing and annotation of Brassica cretica.</title>
        <authorList>
            <person name="Studholme D.J."/>
            <person name="Sarris P."/>
        </authorList>
    </citation>
    <scope>NUCLEOTIDE SEQUENCE</scope>
    <source>
        <strain evidence="1">PFS-109/04</strain>
        <tissue evidence="1">Leaf</tissue>
    </source>
</reference>
<evidence type="ECO:0000313" key="2">
    <source>
        <dbReference type="Proteomes" id="UP000712600"/>
    </source>
</evidence>
<sequence>MRQAAATNRSRRNDAMMGNQEVECLSHVLAKQNTQEQNGQLLRQLNATTISLICSLTDGRLWFIDTNSA</sequence>
<accession>A0A8S9NQ66</accession>
<comment type="caution">
    <text evidence="1">The sequence shown here is derived from an EMBL/GenBank/DDBJ whole genome shotgun (WGS) entry which is preliminary data.</text>
</comment>
<name>A0A8S9NQ66_BRACR</name>
<dbReference type="Proteomes" id="UP000712600">
    <property type="component" value="Unassembled WGS sequence"/>
</dbReference>
<protein>
    <submittedName>
        <fullName evidence="1">Uncharacterized protein</fullName>
    </submittedName>
</protein>
<dbReference type="EMBL" id="QGKX02001521">
    <property type="protein sequence ID" value="KAF3507188.1"/>
    <property type="molecule type" value="Genomic_DNA"/>
</dbReference>
<proteinExistence type="predicted"/>
<dbReference type="AlphaFoldDB" id="A0A8S9NQ66"/>
<gene>
    <name evidence="1" type="ORF">F2Q69_00003960</name>
</gene>
<evidence type="ECO:0000313" key="1">
    <source>
        <dbReference type="EMBL" id="KAF3507188.1"/>
    </source>
</evidence>